<comment type="caution">
    <text evidence="1">The sequence shown here is derived from an EMBL/GenBank/DDBJ whole genome shotgun (WGS) entry which is preliminary data.</text>
</comment>
<keyword evidence="2" id="KW-1185">Reference proteome</keyword>
<dbReference type="RefSeq" id="WP_115887861.1">
    <property type="nucleotide sequence ID" value="NZ_QRDQ01000008.1"/>
</dbReference>
<dbReference type="EMBL" id="QRDQ01000008">
    <property type="protein sequence ID" value="RED25012.1"/>
    <property type="molecule type" value="Genomic_DNA"/>
</dbReference>
<dbReference type="OrthoDB" id="1354847at2"/>
<reference evidence="1 2" key="1">
    <citation type="submission" date="2018-07" db="EMBL/GenBank/DDBJ databases">
        <title>Genomic Encyclopedia of Archaeal and Bacterial Type Strains, Phase II (KMG-II): from individual species to whole genera.</title>
        <authorList>
            <person name="Goeker M."/>
        </authorList>
    </citation>
    <scope>NUCLEOTIDE SEQUENCE [LARGE SCALE GENOMIC DNA]</scope>
    <source>
        <strain evidence="1 2">DSM 25795</strain>
    </source>
</reference>
<sequence>MKKIIALMFVVSLISCGTSSKINKSLLYDIPNNKTKELIIKEINVLKSLKKNAFLVFGKNKEGYTIQIIPTSDLKDNIQNLKIKNSNRMIHLDDKYYLIVFDYDYELGATFNKETENGEIVIIKRKKMYLYDYASCLFFDDNWNFIKKQSLIQN</sequence>
<evidence type="ECO:0000313" key="1">
    <source>
        <dbReference type="EMBL" id="RED25012.1"/>
    </source>
</evidence>
<accession>A0A3D9FY07</accession>
<organism evidence="1 2">
    <name type="scientific">Flavobacterium cutihirudinis</name>
    <dbReference type="NCBI Taxonomy" id="1265740"/>
    <lineage>
        <taxon>Bacteria</taxon>
        <taxon>Pseudomonadati</taxon>
        <taxon>Bacteroidota</taxon>
        <taxon>Flavobacteriia</taxon>
        <taxon>Flavobacteriales</taxon>
        <taxon>Flavobacteriaceae</taxon>
        <taxon>Flavobacterium</taxon>
    </lineage>
</organism>
<proteinExistence type="predicted"/>
<name>A0A3D9FY07_9FLAO</name>
<dbReference type="PROSITE" id="PS51257">
    <property type="entry name" value="PROKAR_LIPOPROTEIN"/>
    <property type="match status" value="1"/>
</dbReference>
<evidence type="ECO:0000313" key="2">
    <source>
        <dbReference type="Proteomes" id="UP000257004"/>
    </source>
</evidence>
<evidence type="ECO:0008006" key="3">
    <source>
        <dbReference type="Google" id="ProtNLM"/>
    </source>
</evidence>
<gene>
    <name evidence="1" type="ORF">BD847_1751</name>
</gene>
<protein>
    <recommendedName>
        <fullName evidence="3">Lipoprotein</fullName>
    </recommendedName>
</protein>
<dbReference type="AlphaFoldDB" id="A0A3D9FY07"/>
<dbReference type="Proteomes" id="UP000257004">
    <property type="component" value="Unassembled WGS sequence"/>
</dbReference>